<feature type="transmembrane region" description="Helical" evidence="8">
    <location>
        <begin position="133"/>
        <end position="154"/>
    </location>
</feature>
<dbReference type="AlphaFoldDB" id="A0AAW9R9K8"/>
<dbReference type="Proteomes" id="UP001359886">
    <property type="component" value="Unassembled WGS sequence"/>
</dbReference>
<dbReference type="Gene3D" id="1.20.1250.20">
    <property type="entry name" value="MFS general substrate transporter like domains"/>
    <property type="match status" value="1"/>
</dbReference>
<dbReference type="RefSeq" id="WP_354693712.1">
    <property type="nucleotide sequence ID" value="NZ_JAZHOG010000001.1"/>
</dbReference>
<reference evidence="10 11" key="1">
    <citation type="submission" date="2024-02" db="EMBL/GenBank/DDBJ databases">
        <title>A novel Wenzhouxiangellaceae bacterium, isolated from coastal sediments.</title>
        <authorList>
            <person name="Du Z.-J."/>
            <person name="Ye Y.-Q."/>
            <person name="Zhang X.-Y."/>
        </authorList>
    </citation>
    <scope>NUCLEOTIDE SEQUENCE [LARGE SCALE GENOMIC DNA]</scope>
    <source>
        <strain evidence="10 11">CH-27</strain>
    </source>
</reference>
<evidence type="ECO:0000256" key="4">
    <source>
        <dbReference type="ARBA" id="ARBA00022475"/>
    </source>
</evidence>
<feature type="transmembrane region" description="Helical" evidence="8">
    <location>
        <begin position="103"/>
        <end position="121"/>
    </location>
</feature>
<evidence type="ECO:0000256" key="3">
    <source>
        <dbReference type="ARBA" id="ARBA00022448"/>
    </source>
</evidence>
<organism evidence="10 11">
    <name type="scientific">Elongatibacter sediminis</name>
    <dbReference type="NCBI Taxonomy" id="3119006"/>
    <lineage>
        <taxon>Bacteria</taxon>
        <taxon>Pseudomonadati</taxon>
        <taxon>Pseudomonadota</taxon>
        <taxon>Gammaproteobacteria</taxon>
        <taxon>Chromatiales</taxon>
        <taxon>Wenzhouxiangellaceae</taxon>
        <taxon>Elongatibacter</taxon>
    </lineage>
</organism>
<dbReference type="InterPro" id="IPR036259">
    <property type="entry name" value="MFS_trans_sf"/>
</dbReference>
<dbReference type="GO" id="GO:0022857">
    <property type="term" value="F:transmembrane transporter activity"/>
    <property type="evidence" value="ECO:0007669"/>
    <property type="project" value="InterPro"/>
</dbReference>
<protein>
    <submittedName>
        <fullName evidence="10">MFS transporter</fullName>
    </submittedName>
</protein>
<dbReference type="EMBL" id="JAZHOG010000001">
    <property type="protein sequence ID" value="MEJ8566392.1"/>
    <property type="molecule type" value="Genomic_DNA"/>
</dbReference>
<name>A0AAW9R9K8_9GAMM</name>
<dbReference type="PROSITE" id="PS50850">
    <property type="entry name" value="MFS"/>
    <property type="match status" value="1"/>
</dbReference>
<keyword evidence="7 8" id="KW-0472">Membrane</keyword>
<dbReference type="GO" id="GO:0005886">
    <property type="term" value="C:plasma membrane"/>
    <property type="evidence" value="ECO:0007669"/>
    <property type="project" value="UniProtKB-SubCell"/>
</dbReference>
<dbReference type="InterPro" id="IPR011701">
    <property type="entry name" value="MFS"/>
</dbReference>
<evidence type="ECO:0000256" key="8">
    <source>
        <dbReference type="SAM" id="Phobius"/>
    </source>
</evidence>
<keyword evidence="6 8" id="KW-1133">Transmembrane helix</keyword>
<dbReference type="PANTHER" id="PTHR43271">
    <property type="entry name" value="BLL2771 PROTEIN"/>
    <property type="match status" value="1"/>
</dbReference>
<accession>A0AAW9R9K8</accession>
<evidence type="ECO:0000313" key="10">
    <source>
        <dbReference type="EMBL" id="MEJ8566392.1"/>
    </source>
</evidence>
<feature type="transmembrane region" description="Helical" evidence="8">
    <location>
        <begin position="330"/>
        <end position="351"/>
    </location>
</feature>
<gene>
    <name evidence="10" type="ORF">V3330_02035</name>
</gene>
<evidence type="ECO:0000313" key="11">
    <source>
        <dbReference type="Proteomes" id="UP001359886"/>
    </source>
</evidence>
<feature type="transmembrane region" description="Helical" evidence="8">
    <location>
        <begin position="272"/>
        <end position="290"/>
    </location>
</feature>
<evidence type="ECO:0000256" key="5">
    <source>
        <dbReference type="ARBA" id="ARBA00022692"/>
    </source>
</evidence>
<feature type="transmembrane region" description="Helical" evidence="8">
    <location>
        <begin position="240"/>
        <end position="260"/>
    </location>
</feature>
<evidence type="ECO:0000256" key="7">
    <source>
        <dbReference type="ARBA" id="ARBA00023136"/>
    </source>
</evidence>
<keyword evidence="4" id="KW-1003">Cell membrane</keyword>
<feature type="transmembrane region" description="Helical" evidence="8">
    <location>
        <begin position="296"/>
        <end position="318"/>
    </location>
</feature>
<feature type="transmembrane region" description="Helical" evidence="8">
    <location>
        <begin position="44"/>
        <end position="62"/>
    </location>
</feature>
<keyword evidence="3" id="KW-0813">Transport</keyword>
<sequence>MLIDRLPLQAVVFFLVAAAFSTVYITQPVLPVLAEEFGADPARVSLTVSAVVLGIALSILPIGILTDRSSVQRILLAGGSVVVVCSLLAALTEHLWTLITVRFVQGLFVPMLTTSLVAYLARTLPPERLNVVMGSYVSATVTGGLGGRLLGGWLHPPAHWRYAFVTAAVLVGVATVLAVWRLRGDRPISHPAASGAGLWSLVVRIDLLRLFGVAFASFFAFSSVFNFLPFHLSEPPLAVPVQWVTALYLTYVLGILVGPLAGGISNRHGNGAAMSGGAAVFALGLMLSLLPSVPAVAVALAAVCTGYFAVHASAVGALNQRLETGRGRANALYVLFYYVGGWSGITASGYAYEHQGWRGVVVLCLVMMLVPLTLGLYELRRVPRTRP</sequence>
<feature type="transmembrane region" description="Helical" evidence="8">
    <location>
        <begin position="74"/>
        <end position="91"/>
    </location>
</feature>
<dbReference type="PANTHER" id="PTHR43271:SF2">
    <property type="entry name" value="BLL2771 PROTEIN"/>
    <property type="match status" value="1"/>
</dbReference>
<feature type="transmembrane region" description="Helical" evidence="8">
    <location>
        <begin position="207"/>
        <end position="228"/>
    </location>
</feature>
<dbReference type="CDD" id="cd17324">
    <property type="entry name" value="MFS_NepI_like"/>
    <property type="match status" value="1"/>
</dbReference>
<comment type="subcellular location">
    <subcellularLocation>
        <location evidence="1">Cell membrane</location>
        <topology evidence="1">Multi-pass membrane protein</topology>
    </subcellularLocation>
</comment>
<feature type="domain" description="Major facilitator superfamily (MFS) profile" evidence="9">
    <location>
        <begin position="5"/>
        <end position="386"/>
    </location>
</feature>
<dbReference type="SUPFAM" id="SSF103473">
    <property type="entry name" value="MFS general substrate transporter"/>
    <property type="match status" value="1"/>
</dbReference>
<evidence type="ECO:0000256" key="2">
    <source>
        <dbReference type="ARBA" id="ARBA00008335"/>
    </source>
</evidence>
<keyword evidence="11" id="KW-1185">Reference proteome</keyword>
<feature type="transmembrane region" description="Helical" evidence="8">
    <location>
        <begin position="357"/>
        <end position="377"/>
    </location>
</feature>
<feature type="transmembrane region" description="Helical" evidence="8">
    <location>
        <begin position="160"/>
        <end position="180"/>
    </location>
</feature>
<proteinExistence type="inferred from homology"/>
<dbReference type="InterPro" id="IPR020846">
    <property type="entry name" value="MFS_dom"/>
</dbReference>
<dbReference type="Pfam" id="PF07690">
    <property type="entry name" value="MFS_1"/>
    <property type="match status" value="2"/>
</dbReference>
<evidence type="ECO:0000256" key="6">
    <source>
        <dbReference type="ARBA" id="ARBA00022989"/>
    </source>
</evidence>
<keyword evidence="5 8" id="KW-0812">Transmembrane</keyword>
<evidence type="ECO:0000259" key="9">
    <source>
        <dbReference type="PROSITE" id="PS50850"/>
    </source>
</evidence>
<comment type="caution">
    <text evidence="10">The sequence shown here is derived from an EMBL/GenBank/DDBJ whole genome shotgun (WGS) entry which is preliminary data.</text>
</comment>
<comment type="similarity">
    <text evidence="2">Belongs to the major facilitator superfamily.</text>
</comment>
<evidence type="ECO:0000256" key="1">
    <source>
        <dbReference type="ARBA" id="ARBA00004651"/>
    </source>
</evidence>